<proteinExistence type="predicted"/>
<name>A0A5D2D5W9_GOSDA</name>
<organism evidence="1 2">
    <name type="scientific">Gossypium darwinii</name>
    <name type="common">Darwin's cotton</name>
    <name type="synonym">Gossypium barbadense var. darwinii</name>
    <dbReference type="NCBI Taxonomy" id="34276"/>
    <lineage>
        <taxon>Eukaryota</taxon>
        <taxon>Viridiplantae</taxon>
        <taxon>Streptophyta</taxon>
        <taxon>Embryophyta</taxon>
        <taxon>Tracheophyta</taxon>
        <taxon>Spermatophyta</taxon>
        <taxon>Magnoliopsida</taxon>
        <taxon>eudicotyledons</taxon>
        <taxon>Gunneridae</taxon>
        <taxon>Pentapetalae</taxon>
        <taxon>rosids</taxon>
        <taxon>malvids</taxon>
        <taxon>Malvales</taxon>
        <taxon>Malvaceae</taxon>
        <taxon>Malvoideae</taxon>
        <taxon>Gossypium</taxon>
    </lineage>
</organism>
<accession>A0A5D2D5W9</accession>
<evidence type="ECO:0000313" key="1">
    <source>
        <dbReference type="EMBL" id="TYG76979.1"/>
    </source>
</evidence>
<evidence type="ECO:0000313" key="2">
    <source>
        <dbReference type="Proteomes" id="UP000323506"/>
    </source>
</evidence>
<keyword evidence="2" id="KW-1185">Reference proteome</keyword>
<dbReference type="AlphaFoldDB" id="A0A5D2D5W9"/>
<dbReference type="EMBL" id="CM017703">
    <property type="protein sequence ID" value="TYG76979.1"/>
    <property type="molecule type" value="Genomic_DNA"/>
</dbReference>
<sequence length="117" mass="13061">MHTDISTTVTLKRGKKERTTFILTEAEITKGKHEGSEFRTSKICCYKEKQSHQHFLTHKCKALKCIDTSLGWIVDDIFSASCRVSSGDSVAAVPLGDALLQNIEEMPQLLVDKLPPK</sequence>
<gene>
    <name evidence="1" type="ORF">ES288_D03G158000v1</name>
</gene>
<dbReference type="Proteomes" id="UP000323506">
    <property type="component" value="Chromosome D03"/>
</dbReference>
<protein>
    <submittedName>
        <fullName evidence="1">Uncharacterized protein</fullName>
    </submittedName>
</protein>
<reference evidence="1 2" key="1">
    <citation type="submission" date="2019-06" db="EMBL/GenBank/DDBJ databases">
        <title>WGS assembly of Gossypium darwinii.</title>
        <authorList>
            <person name="Chen Z.J."/>
            <person name="Sreedasyam A."/>
            <person name="Ando A."/>
            <person name="Song Q."/>
            <person name="De L."/>
            <person name="Hulse-Kemp A."/>
            <person name="Ding M."/>
            <person name="Ye W."/>
            <person name="Kirkbride R."/>
            <person name="Jenkins J."/>
            <person name="Plott C."/>
            <person name="Lovell J."/>
            <person name="Lin Y.-M."/>
            <person name="Vaughn R."/>
            <person name="Liu B."/>
            <person name="Li W."/>
            <person name="Simpson S."/>
            <person name="Scheffler B."/>
            <person name="Saski C."/>
            <person name="Grover C."/>
            <person name="Hu G."/>
            <person name="Conover J."/>
            <person name="Carlson J."/>
            <person name="Shu S."/>
            <person name="Boston L."/>
            <person name="Williams M."/>
            <person name="Peterson D."/>
            <person name="Mcgee K."/>
            <person name="Jones D."/>
            <person name="Wendel J."/>
            <person name="Stelly D."/>
            <person name="Grimwood J."/>
            <person name="Schmutz J."/>
        </authorList>
    </citation>
    <scope>NUCLEOTIDE SEQUENCE [LARGE SCALE GENOMIC DNA]</scope>
    <source>
        <strain evidence="1">1808015.09</strain>
    </source>
</reference>